<dbReference type="Gene3D" id="1.20.120.450">
    <property type="entry name" value="dinb family like domain"/>
    <property type="match status" value="1"/>
</dbReference>
<evidence type="ECO:0000259" key="2">
    <source>
        <dbReference type="Pfam" id="PF11716"/>
    </source>
</evidence>
<dbReference type="Proteomes" id="UP000076512">
    <property type="component" value="Unassembled WGS sequence"/>
</dbReference>
<protein>
    <recommendedName>
        <fullName evidence="5">Maleylpyruvate isomerase family mycothiol-dependent enzyme</fullName>
    </recommendedName>
</protein>
<evidence type="ECO:0000313" key="3">
    <source>
        <dbReference type="EMBL" id="KZM75989.1"/>
    </source>
</evidence>
<dbReference type="AlphaFoldDB" id="A0A161WG76"/>
<dbReference type="InterPro" id="IPR034660">
    <property type="entry name" value="DinB/YfiT-like"/>
</dbReference>
<dbReference type="Pfam" id="PF11716">
    <property type="entry name" value="MDMPI_N"/>
    <property type="match status" value="1"/>
</dbReference>
<proteinExistence type="predicted"/>
<organism evidence="3 4">
    <name type="scientific">Nocardia terpenica</name>
    <dbReference type="NCBI Taxonomy" id="455432"/>
    <lineage>
        <taxon>Bacteria</taxon>
        <taxon>Bacillati</taxon>
        <taxon>Actinomycetota</taxon>
        <taxon>Actinomycetes</taxon>
        <taxon>Mycobacteriales</taxon>
        <taxon>Nocardiaceae</taxon>
        <taxon>Nocardia</taxon>
    </lineage>
</organism>
<keyword evidence="4" id="KW-1185">Reference proteome</keyword>
<dbReference type="EMBL" id="LWGR01000002">
    <property type="protein sequence ID" value="KZM75989.1"/>
    <property type="molecule type" value="Genomic_DNA"/>
</dbReference>
<dbReference type="RefSeq" id="WP_067581916.1">
    <property type="nucleotide sequence ID" value="NZ_JABMCZ010000001.1"/>
</dbReference>
<dbReference type="SUPFAM" id="SSF109854">
    <property type="entry name" value="DinB/YfiT-like putative metalloenzymes"/>
    <property type="match status" value="1"/>
</dbReference>
<feature type="domain" description="Mycothiol-dependent maleylpyruvate isomerase metal-binding" evidence="2">
    <location>
        <begin position="16"/>
        <end position="155"/>
    </location>
</feature>
<dbReference type="Pfam" id="PF07398">
    <property type="entry name" value="MDMPI_C"/>
    <property type="match status" value="1"/>
</dbReference>
<gene>
    <name evidence="3" type="ORF">AWN90_16885</name>
</gene>
<name>A0A161WG76_9NOCA</name>
<dbReference type="OrthoDB" id="154293at2"/>
<evidence type="ECO:0000259" key="1">
    <source>
        <dbReference type="Pfam" id="PF07398"/>
    </source>
</evidence>
<dbReference type="InterPro" id="IPR017517">
    <property type="entry name" value="Maleyloyr_isom"/>
</dbReference>
<comment type="caution">
    <text evidence="3">The sequence shown here is derived from an EMBL/GenBank/DDBJ whole genome shotgun (WGS) entry which is preliminary data.</text>
</comment>
<dbReference type="GO" id="GO:0046872">
    <property type="term" value="F:metal ion binding"/>
    <property type="evidence" value="ECO:0007669"/>
    <property type="project" value="InterPro"/>
</dbReference>
<feature type="domain" description="MDMPI C-terminal" evidence="1">
    <location>
        <begin position="170"/>
        <end position="262"/>
    </location>
</feature>
<dbReference type="InterPro" id="IPR024344">
    <property type="entry name" value="MDMPI_metal-binding"/>
</dbReference>
<accession>A0A161WG76</accession>
<reference evidence="3 4" key="1">
    <citation type="submission" date="2016-04" db="EMBL/GenBank/DDBJ databases">
        <authorList>
            <person name="Evans L.H."/>
            <person name="Alamgir A."/>
            <person name="Owens N."/>
            <person name="Weber N.D."/>
            <person name="Virtaneva K."/>
            <person name="Barbian K."/>
            <person name="Babar A."/>
            <person name="Rosenke K."/>
        </authorList>
    </citation>
    <scope>NUCLEOTIDE SEQUENCE [LARGE SCALE GENOMIC DNA]</scope>
    <source>
        <strain evidence="3 4">IFM 0406</strain>
    </source>
</reference>
<evidence type="ECO:0000313" key="4">
    <source>
        <dbReference type="Proteomes" id="UP000076512"/>
    </source>
</evidence>
<dbReference type="InterPro" id="IPR010872">
    <property type="entry name" value="MDMPI_C-term_domain"/>
</dbReference>
<dbReference type="NCBIfam" id="TIGR03083">
    <property type="entry name" value="maleylpyruvate isomerase family mycothiol-dependent enzyme"/>
    <property type="match status" value="1"/>
</dbReference>
<sequence length="274" mass="29983">MTTPTFDRAELAAGLSEQWNALARLTAGLTEQRWRTPSPLPGWTAFDVLAHVIGIESILLGEPTPTVEAEVTAFGHVRNQVGELNETWVESLRPLTGERLRERFVEVAERRRKALAAMSEADWQQPTPSPVGVVPYGRFMRTRLFDCWMHELDIADALGVSVDEGGARAELALDEIVPYLGRTLVKRGGAPAGSRITVELTGPVTRTLHVRVEERAELVAALDRPADVLIRLGSGLFARLCGGRVRAADHADAIELSGDAELGRRLVDHLGFTI</sequence>
<evidence type="ECO:0008006" key="5">
    <source>
        <dbReference type="Google" id="ProtNLM"/>
    </source>
</evidence>
<dbReference type="STRING" id="455432.AWN90_16885"/>